<keyword evidence="1" id="KW-0472">Membrane</keyword>
<dbReference type="Proteomes" id="UP000030152">
    <property type="component" value="Unassembled WGS sequence"/>
</dbReference>
<keyword evidence="1" id="KW-1133">Transmembrane helix</keyword>
<name>A0A0A2MJQ6_9FLAO</name>
<accession>A0A0A2MJQ6</accession>
<dbReference type="eggNOG" id="ENOG5032XDH">
    <property type="taxonomic scope" value="Bacteria"/>
</dbReference>
<dbReference type="STRING" id="1121895.GCA_000378485_00448"/>
<reference evidence="2 3" key="1">
    <citation type="submission" date="2013-09" db="EMBL/GenBank/DDBJ databases">
        <authorList>
            <person name="Zeng Z."/>
            <person name="Chen C."/>
        </authorList>
    </citation>
    <scope>NUCLEOTIDE SEQUENCE [LARGE SCALE GENOMIC DNA]</scope>
    <source>
        <strain evidence="2 3">WB 3.3-2</strain>
    </source>
</reference>
<organism evidence="2 3">
    <name type="scientific">Flavobacterium rivuli WB 3.3-2 = DSM 21788</name>
    <dbReference type="NCBI Taxonomy" id="1121895"/>
    <lineage>
        <taxon>Bacteria</taxon>
        <taxon>Pseudomonadati</taxon>
        <taxon>Bacteroidota</taxon>
        <taxon>Flavobacteriia</taxon>
        <taxon>Flavobacteriales</taxon>
        <taxon>Flavobacteriaceae</taxon>
        <taxon>Flavobacterium</taxon>
    </lineage>
</organism>
<dbReference type="InterPro" id="IPR048136">
    <property type="entry name" value="STM3941-like"/>
</dbReference>
<evidence type="ECO:0000313" key="2">
    <source>
        <dbReference type="EMBL" id="KGO88555.1"/>
    </source>
</evidence>
<dbReference type="NCBIfam" id="NF041635">
    <property type="entry name" value="STM3941_fam"/>
    <property type="match status" value="1"/>
</dbReference>
<keyword evidence="1" id="KW-0812">Transmembrane</keyword>
<protein>
    <submittedName>
        <fullName evidence="2">Uncharacterized protein</fullName>
    </submittedName>
</protein>
<evidence type="ECO:0000256" key="1">
    <source>
        <dbReference type="SAM" id="Phobius"/>
    </source>
</evidence>
<dbReference type="EMBL" id="JRLX01000001">
    <property type="protein sequence ID" value="KGO88555.1"/>
    <property type="molecule type" value="Genomic_DNA"/>
</dbReference>
<comment type="caution">
    <text evidence="2">The sequence shown here is derived from an EMBL/GenBank/DDBJ whole genome shotgun (WGS) entry which is preliminary data.</text>
</comment>
<sequence>MGCVLVASSIALILFPEKFTHRYSETVPFAIGIVGTLFFGACTIAALRIVIFKKIALSIDNNTLTINPGKKNTTALRWNEISGFKEVTVASQKFISVLLYNPEKNIEAETNSITKRLLIYNLKHYNSPYCFSANAYETNHNMLLNMLNEAWMLNTHKTIL</sequence>
<keyword evidence="3" id="KW-1185">Reference proteome</keyword>
<proteinExistence type="predicted"/>
<evidence type="ECO:0000313" key="3">
    <source>
        <dbReference type="Proteomes" id="UP000030152"/>
    </source>
</evidence>
<feature type="transmembrane region" description="Helical" evidence="1">
    <location>
        <begin position="30"/>
        <end position="51"/>
    </location>
</feature>
<gene>
    <name evidence="2" type="ORF">Q765_01210</name>
</gene>
<dbReference type="AlphaFoldDB" id="A0A0A2MJQ6"/>